<sequence length="154" mass="16550">MPSSMVLLEEEPSTSPPTRMVWQATLPGDARQVGAARRIVEALFAGTGREDDAGLIASELVTNALRHSRSGLADGWFDIQVLVPDLGEALIVVTDLGCEGRPSFDARESDGEPAEGGMGLRIVRDLAERFEYHGTPGHGHRIGVYLGLRTRAAE</sequence>
<dbReference type="SUPFAM" id="SSF55874">
    <property type="entry name" value="ATPase domain of HSP90 chaperone/DNA topoisomerase II/histidine kinase"/>
    <property type="match status" value="1"/>
</dbReference>
<keyword evidence="1" id="KW-0808">Transferase</keyword>
<gene>
    <name evidence="3" type="ORF">GCM10010468_13410</name>
</gene>
<evidence type="ECO:0000256" key="1">
    <source>
        <dbReference type="ARBA" id="ARBA00022527"/>
    </source>
</evidence>
<dbReference type="EMBL" id="BAAAUV010000003">
    <property type="protein sequence ID" value="GAA3200618.1"/>
    <property type="molecule type" value="Genomic_DNA"/>
</dbReference>
<protein>
    <recommendedName>
        <fullName evidence="2">Histidine kinase/HSP90-like ATPase domain-containing protein</fullName>
    </recommendedName>
</protein>
<dbReference type="InterPro" id="IPR003594">
    <property type="entry name" value="HATPase_dom"/>
</dbReference>
<dbReference type="RefSeq" id="WP_344823351.1">
    <property type="nucleotide sequence ID" value="NZ_BAAAUV010000003.1"/>
</dbReference>
<dbReference type="Pfam" id="PF13581">
    <property type="entry name" value="HATPase_c_2"/>
    <property type="match status" value="1"/>
</dbReference>
<dbReference type="CDD" id="cd16936">
    <property type="entry name" value="HATPase_RsbW-like"/>
    <property type="match status" value="1"/>
</dbReference>
<dbReference type="PANTHER" id="PTHR35526:SF3">
    <property type="entry name" value="ANTI-SIGMA-F FACTOR RSBW"/>
    <property type="match status" value="1"/>
</dbReference>
<dbReference type="Gene3D" id="3.30.565.10">
    <property type="entry name" value="Histidine kinase-like ATPase, C-terminal domain"/>
    <property type="match status" value="1"/>
</dbReference>
<accession>A0ABP6Q573</accession>
<proteinExistence type="predicted"/>
<organism evidence="3 4">
    <name type="scientific">Actinocorallia longicatena</name>
    <dbReference type="NCBI Taxonomy" id="111803"/>
    <lineage>
        <taxon>Bacteria</taxon>
        <taxon>Bacillati</taxon>
        <taxon>Actinomycetota</taxon>
        <taxon>Actinomycetes</taxon>
        <taxon>Streptosporangiales</taxon>
        <taxon>Thermomonosporaceae</taxon>
        <taxon>Actinocorallia</taxon>
    </lineage>
</organism>
<keyword evidence="4" id="KW-1185">Reference proteome</keyword>
<evidence type="ECO:0000259" key="2">
    <source>
        <dbReference type="Pfam" id="PF13581"/>
    </source>
</evidence>
<dbReference type="InterPro" id="IPR050267">
    <property type="entry name" value="Anti-sigma-factor_SerPK"/>
</dbReference>
<keyword evidence="1" id="KW-0418">Kinase</keyword>
<comment type="caution">
    <text evidence="3">The sequence shown here is derived from an EMBL/GenBank/DDBJ whole genome shotgun (WGS) entry which is preliminary data.</text>
</comment>
<reference evidence="4" key="1">
    <citation type="journal article" date="2019" name="Int. J. Syst. Evol. Microbiol.">
        <title>The Global Catalogue of Microorganisms (GCM) 10K type strain sequencing project: providing services to taxonomists for standard genome sequencing and annotation.</title>
        <authorList>
            <consortium name="The Broad Institute Genomics Platform"/>
            <consortium name="The Broad Institute Genome Sequencing Center for Infectious Disease"/>
            <person name="Wu L."/>
            <person name="Ma J."/>
        </authorList>
    </citation>
    <scope>NUCLEOTIDE SEQUENCE [LARGE SCALE GENOMIC DNA]</scope>
    <source>
        <strain evidence="4">JCM 9377</strain>
    </source>
</reference>
<dbReference type="InterPro" id="IPR036890">
    <property type="entry name" value="HATPase_C_sf"/>
</dbReference>
<feature type="domain" description="Histidine kinase/HSP90-like ATPase" evidence="2">
    <location>
        <begin position="27"/>
        <end position="137"/>
    </location>
</feature>
<dbReference type="Proteomes" id="UP001501237">
    <property type="component" value="Unassembled WGS sequence"/>
</dbReference>
<keyword evidence="1" id="KW-0723">Serine/threonine-protein kinase</keyword>
<dbReference type="PANTHER" id="PTHR35526">
    <property type="entry name" value="ANTI-SIGMA-F FACTOR RSBW-RELATED"/>
    <property type="match status" value="1"/>
</dbReference>
<name>A0ABP6Q573_9ACTN</name>
<evidence type="ECO:0000313" key="4">
    <source>
        <dbReference type="Proteomes" id="UP001501237"/>
    </source>
</evidence>
<evidence type="ECO:0000313" key="3">
    <source>
        <dbReference type="EMBL" id="GAA3200618.1"/>
    </source>
</evidence>